<dbReference type="InterPro" id="IPR050916">
    <property type="entry name" value="SCAN-C2H2_zinc_finger"/>
</dbReference>
<feature type="domain" description="SCAN box" evidence="3">
    <location>
        <begin position="75"/>
        <end position="125"/>
    </location>
</feature>
<proteinExistence type="predicted"/>
<organism evidence="4 5">
    <name type="scientific">Moschus moschiferus</name>
    <name type="common">Siberian musk deer</name>
    <name type="synonym">Moschus sibiricus</name>
    <dbReference type="NCBI Taxonomy" id="68415"/>
    <lineage>
        <taxon>Eukaryota</taxon>
        <taxon>Metazoa</taxon>
        <taxon>Chordata</taxon>
        <taxon>Craniata</taxon>
        <taxon>Vertebrata</taxon>
        <taxon>Euteleostomi</taxon>
        <taxon>Mammalia</taxon>
        <taxon>Eutheria</taxon>
        <taxon>Laurasiatheria</taxon>
        <taxon>Artiodactyla</taxon>
        <taxon>Ruminantia</taxon>
        <taxon>Pecora</taxon>
        <taxon>Moschidae</taxon>
        <taxon>Moschus</taxon>
    </lineage>
</organism>
<dbReference type="Gene3D" id="1.10.4020.10">
    <property type="entry name" value="DNA breaking-rejoining enzymes"/>
    <property type="match status" value="1"/>
</dbReference>
<dbReference type="PANTHER" id="PTHR45935:SF26">
    <property type="entry name" value="SCAN DOMAIN-CONTAINING PROTEIN SCAND2P-RELATED"/>
    <property type="match status" value="1"/>
</dbReference>
<evidence type="ECO:0000313" key="4">
    <source>
        <dbReference type="Ensembl" id="ENSMMSP00000031317.1"/>
    </source>
</evidence>
<reference evidence="4" key="2">
    <citation type="submission" date="2025-09" db="UniProtKB">
        <authorList>
            <consortium name="Ensembl"/>
        </authorList>
    </citation>
    <scope>IDENTIFICATION</scope>
</reference>
<protein>
    <recommendedName>
        <fullName evidence="3">SCAN box domain-containing protein</fullName>
    </recommendedName>
</protein>
<dbReference type="SUPFAM" id="SSF47353">
    <property type="entry name" value="Retrovirus capsid dimerization domain-like"/>
    <property type="match status" value="1"/>
</dbReference>
<reference evidence="4" key="1">
    <citation type="submission" date="2025-08" db="UniProtKB">
        <authorList>
            <consortium name="Ensembl"/>
        </authorList>
    </citation>
    <scope>IDENTIFICATION</scope>
</reference>
<dbReference type="InterPro" id="IPR038269">
    <property type="entry name" value="SCAN_sf"/>
</dbReference>
<evidence type="ECO:0000256" key="1">
    <source>
        <dbReference type="ARBA" id="ARBA00023242"/>
    </source>
</evidence>
<dbReference type="PANTHER" id="PTHR45935">
    <property type="entry name" value="PROTEIN ZBED8-RELATED"/>
    <property type="match status" value="1"/>
</dbReference>
<name>A0A8C6FZN5_MOSMO</name>
<dbReference type="InterPro" id="IPR003309">
    <property type="entry name" value="SCAN_dom"/>
</dbReference>
<accession>A0A8C6FZN5</accession>
<dbReference type="SMART" id="SM00431">
    <property type="entry name" value="SCAN"/>
    <property type="match status" value="1"/>
</dbReference>
<dbReference type="GeneTree" id="ENSGT00990000210743"/>
<evidence type="ECO:0000259" key="3">
    <source>
        <dbReference type="PROSITE" id="PS50804"/>
    </source>
</evidence>
<dbReference type="Ensembl" id="ENSMMST00000034445.1">
    <property type="protein sequence ID" value="ENSMMSP00000031317.1"/>
    <property type="gene ID" value="ENSMMSG00000023294.1"/>
</dbReference>
<dbReference type="Pfam" id="PF02023">
    <property type="entry name" value="SCAN"/>
    <property type="match status" value="1"/>
</dbReference>
<dbReference type="GO" id="GO:0005634">
    <property type="term" value="C:nucleus"/>
    <property type="evidence" value="ECO:0007669"/>
    <property type="project" value="UniProtKB-SubCell"/>
</dbReference>
<evidence type="ECO:0000313" key="5">
    <source>
        <dbReference type="Proteomes" id="UP000694544"/>
    </source>
</evidence>
<keyword evidence="5" id="KW-1185">Reference proteome</keyword>
<sequence length="141" mass="16062">GRGSLSTFLPTVTSFEPVITLSLLSRLVTLLTRECPWTRDLLPVLLAFLLLRSSRTPGVPHPTPKAWSSVIKTRERERRKQFLESLVLEPFLAVLPQEIQIWVRQKHPQSGQEAVALVEDLQRELGRQQLQVRYGNLVLSS</sequence>
<dbReference type="AlphaFoldDB" id="A0A8C6FZN5"/>
<keyword evidence="1 2" id="KW-0539">Nucleus</keyword>
<evidence type="ECO:0000256" key="2">
    <source>
        <dbReference type="PROSITE-ProRule" id="PRU00187"/>
    </source>
</evidence>
<dbReference type="Proteomes" id="UP000694544">
    <property type="component" value="Unplaced"/>
</dbReference>
<comment type="subcellular location">
    <subcellularLocation>
        <location evidence="2">Nucleus</location>
    </subcellularLocation>
</comment>
<dbReference type="PROSITE" id="PS50804">
    <property type="entry name" value="SCAN_BOX"/>
    <property type="match status" value="1"/>
</dbReference>